<reference evidence="2 4" key="3">
    <citation type="submission" date="2014-11" db="EMBL/GenBank/DDBJ databases">
        <authorList>
            <person name="Wibberg Daniel"/>
        </authorList>
    </citation>
    <scope>NUCLEOTIDE SEQUENCE [LARGE SCALE GENOMIC DNA]</scope>
    <source>
        <strain evidence="2">Rhizoctonia solani AG1-IB 7/3/14</strain>
    </source>
</reference>
<dbReference type="CDD" id="cd09272">
    <property type="entry name" value="RNase_HI_RT_Ty1"/>
    <property type="match status" value="1"/>
</dbReference>
<name>M5BX18_THACB</name>
<evidence type="ECO:0000313" key="2">
    <source>
        <dbReference type="EMBL" id="CEL53183.1"/>
    </source>
</evidence>
<protein>
    <recommendedName>
        <fullName evidence="5">Copia protein</fullName>
    </recommendedName>
</protein>
<dbReference type="AlphaFoldDB" id="M5BX18"/>
<gene>
    <name evidence="1" type="ORF">BN14_05750</name>
    <name evidence="2" type="ORF">RSOLAG1IB_06146</name>
</gene>
<sequence length="115" mass="12733">MEAKFLAAANTAKETLSIQQFLDDLGIGYNGESNIASPIFCDNQAAVESIHNPTHRTCAKHIDIAHNFICDEVQHNKLTVSFVPTRDNLADILTKPLNVNQHWYLANSILGHHLG</sequence>
<evidence type="ECO:0000313" key="1">
    <source>
        <dbReference type="EMBL" id="CCO31701.1"/>
    </source>
</evidence>
<evidence type="ECO:0000313" key="4">
    <source>
        <dbReference type="Proteomes" id="UP000059188"/>
    </source>
</evidence>
<reference evidence="1 3" key="2">
    <citation type="journal article" date="2013" name="J. Biotechnol.">
        <title>Establishment and interpretation of the genome sequence of the phytopathogenic fungus Rhizoctonia solani AG1-IB isolate 7/3/14.</title>
        <authorList>
            <person name="Wibberg D.W."/>
            <person name="Jelonek L.J."/>
            <person name="Rupp O.R."/>
            <person name="Hennig M.H."/>
            <person name="Eikmeyer F.E."/>
            <person name="Goesmann A.G."/>
            <person name="Hartmann A.H."/>
            <person name="Borriss R.B."/>
            <person name="Grosch R.G."/>
            <person name="Puehler A.P."/>
            <person name="Schlueter A.S."/>
        </authorList>
    </citation>
    <scope>NUCLEOTIDE SEQUENCE [LARGE SCALE GENOMIC DNA]</scope>
    <source>
        <strain evidence="3">AG1-IB / isolate 7/3/14</strain>
        <strain evidence="1">Isolate 7/3/14</strain>
    </source>
</reference>
<proteinExistence type="predicted"/>
<dbReference type="OrthoDB" id="3344688at2759"/>
<dbReference type="STRING" id="1108050.M5BX18"/>
<dbReference type="Proteomes" id="UP000012065">
    <property type="component" value="Unassembled WGS sequence"/>
</dbReference>
<accession>M5BX18</accession>
<evidence type="ECO:0000313" key="3">
    <source>
        <dbReference type="Proteomes" id="UP000012065"/>
    </source>
</evidence>
<evidence type="ECO:0008006" key="5">
    <source>
        <dbReference type="Google" id="ProtNLM"/>
    </source>
</evidence>
<organism evidence="1 3">
    <name type="scientific">Thanatephorus cucumeris (strain AG1-IB / isolate 7/3/14)</name>
    <name type="common">Lettuce bottom rot fungus</name>
    <name type="synonym">Rhizoctonia solani</name>
    <dbReference type="NCBI Taxonomy" id="1108050"/>
    <lineage>
        <taxon>Eukaryota</taxon>
        <taxon>Fungi</taxon>
        <taxon>Dikarya</taxon>
        <taxon>Basidiomycota</taxon>
        <taxon>Agaricomycotina</taxon>
        <taxon>Agaricomycetes</taxon>
        <taxon>Cantharellales</taxon>
        <taxon>Ceratobasidiaceae</taxon>
        <taxon>Rhizoctonia</taxon>
        <taxon>Rhizoctonia solani AG-1</taxon>
    </lineage>
</organism>
<dbReference type="EMBL" id="CAOJ01008638">
    <property type="protein sequence ID" value="CCO31701.1"/>
    <property type="molecule type" value="Genomic_DNA"/>
</dbReference>
<reference evidence="1" key="1">
    <citation type="submission" date="2012-10" db="EMBL/GenBank/DDBJ databases">
        <authorList>
            <person name="Jelonek L."/>
        </authorList>
    </citation>
    <scope>NUCLEOTIDE SEQUENCE</scope>
    <source>
        <strain evidence="1">Isolate 7/3/14</strain>
    </source>
</reference>
<dbReference type="HOGENOM" id="CLU_001650_6_4_1"/>
<dbReference type="EMBL" id="LN679111">
    <property type="protein sequence ID" value="CEL53183.1"/>
    <property type="molecule type" value="Genomic_DNA"/>
</dbReference>
<keyword evidence="4" id="KW-1185">Reference proteome</keyword>
<dbReference type="Proteomes" id="UP000059188">
    <property type="component" value="Unassembled WGS sequence"/>
</dbReference>